<dbReference type="GO" id="GO:0030286">
    <property type="term" value="C:dynein complex"/>
    <property type="evidence" value="ECO:0007669"/>
    <property type="project" value="InterPro"/>
</dbReference>
<dbReference type="PANTHER" id="PTHR45703:SF22">
    <property type="entry name" value="DYNEIN CYTOPLASMIC 2 HEAVY CHAIN 1"/>
    <property type="match status" value="1"/>
</dbReference>
<feature type="domain" description="Dynein heavy chain region D6 P-loop" evidence="1">
    <location>
        <begin position="4"/>
        <end position="74"/>
    </location>
</feature>
<evidence type="ECO:0000313" key="2">
    <source>
        <dbReference type="Proteomes" id="UP000887564"/>
    </source>
</evidence>
<dbReference type="GO" id="GO:0051959">
    <property type="term" value="F:dynein light intermediate chain binding"/>
    <property type="evidence" value="ECO:0007669"/>
    <property type="project" value="InterPro"/>
</dbReference>
<reference evidence="3" key="1">
    <citation type="submission" date="2022-11" db="UniProtKB">
        <authorList>
            <consortium name="WormBaseParasite"/>
        </authorList>
    </citation>
    <scope>IDENTIFICATION</scope>
</reference>
<name>A0A914RBW7_PAREQ</name>
<dbReference type="InterPro" id="IPR027417">
    <property type="entry name" value="P-loop_NTPase"/>
</dbReference>
<dbReference type="Gene3D" id="3.40.50.300">
    <property type="entry name" value="P-loop containing nucleotide triphosphate hydrolases"/>
    <property type="match status" value="1"/>
</dbReference>
<dbReference type="WBParaSite" id="PEQ_0000222501-mRNA-1">
    <property type="protein sequence ID" value="PEQ_0000222501-mRNA-1"/>
    <property type="gene ID" value="PEQ_0000222501"/>
</dbReference>
<dbReference type="InterPro" id="IPR004273">
    <property type="entry name" value="Dynein_heavy_D6_P-loop"/>
</dbReference>
<dbReference type="Proteomes" id="UP000887564">
    <property type="component" value="Unplaced"/>
</dbReference>
<dbReference type="GO" id="GO:0008569">
    <property type="term" value="F:minus-end-directed microtubule motor activity"/>
    <property type="evidence" value="ECO:0007669"/>
    <property type="project" value="InterPro"/>
</dbReference>
<dbReference type="GO" id="GO:0007018">
    <property type="term" value="P:microtubule-based movement"/>
    <property type="evidence" value="ECO:0007669"/>
    <property type="project" value="InterPro"/>
</dbReference>
<dbReference type="Pfam" id="PF03028">
    <property type="entry name" value="Dynein_heavy"/>
    <property type="match status" value="1"/>
</dbReference>
<dbReference type="PANTHER" id="PTHR45703">
    <property type="entry name" value="DYNEIN HEAVY CHAIN"/>
    <property type="match status" value="1"/>
</dbReference>
<accession>A0A914RBW7</accession>
<protein>
    <submittedName>
        <fullName evidence="3">Dynein heavy chain region D6 P-loop domain-containing protein</fullName>
    </submittedName>
</protein>
<evidence type="ECO:0000259" key="1">
    <source>
        <dbReference type="Pfam" id="PF03028"/>
    </source>
</evidence>
<dbReference type="AlphaFoldDB" id="A0A914RBW7"/>
<organism evidence="2 3">
    <name type="scientific">Parascaris equorum</name>
    <name type="common">Equine roundworm</name>
    <dbReference type="NCBI Taxonomy" id="6256"/>
    <lineage>
        <taxon>Eukaryota</taxon>
        <taxon>Metazoa</taxon>
        <taxon>Ecdysozoa</taxon>
        <taxon>Nematoda</taxon>
        <taxon>Chromadorea</taxon>
        <taxon>Rhabditida</taxon>
        <taxon>Spirurina</taxon>
        <taxon>Ascaridomorpha</taxon>
        <taxon>Ascaridoidea</taxon>
        <taxon>Ascarididae</taxon>
        <taxon>Parascaris</taxon>
    </lineage>
</organism>
<proteinExistence type="predicted"/>
<dbReference type="InterPro" id="IPR026983">
    <property type="entry name" value="DHC"/>
</dbReference>
<dbReference type="GO" id="GO:0045505">
    <property type="term" value="F:dynein intermediate chain binding"/>
    <property type="evidence" value="ECO:0007669"/>
    <property type="project" value="InterPro"/>
</dbReference>
<evidence type="ECO:0000313" key="3">
    <source>
        <dbReference type="WBParaSite" id="PEQ_0000222501-mRNA-1"/>
    </source>
</evidence>
<sequence>MTGAGADPSQDLEELAKNEIGSNRFYAISMGQGQQQNAVDTLRRAAENGDWVCLKNLHLVIASLPAIQKEIMFFGSLMKNVGIATFKTFCKKLPQLCSPSASSICYNNVSLTGN</sequence>
<keyword evidence="2" id="KW-1185">Reference proteome</keyword>